<dbReference type="InterPro" id="IPR036844">
    <property type="entry name" value="Hint_dom_sf"/>
</dbReference>
<evidence type="ECO:0000259" key="1">
    <source>
        <dbReference type="Pfam" id="PF13403"/>
    </source>
</evidence>
<dbReference type="SUPFAM" id="SSF51294">
    <property type="entry name" value="Hedgehog/intein (Hint) domain"/>
    <property type="match status" value="1"/>
</dbReference>
<accession>A0ABU8BWQ1</accession>
<reference evidence="2" key="1">
    <citation type="submission" date="2024-02" db="EMBL/GenBank/DDBJ databases">
        <title>Genome sequences of strain Gemmobacter sp. JM10B15.</title>
        <authorList>
            <person name="Zhang M."/>
        </authorList>
    </citation>
    <scope>NUCLEOTIDE SEQUENCE</scope>
    <source>
        <strain evidence="2">JM10B15</strain>
    </source>
</reference>
<dbReference type="Pfam" id="PF13403">
    <property type="entry name" value="Hint_2"/>
    <property type="match status" value="1"/>
</dbReference>
<protein>
    <submittedName>
        <fullName evidence="2">Hint domain-containing protein</fullName>
    </submittedName>
</protein>
<proteinExistence type="predicted"/>
<evidence type="ECO:0000313" key="2">
    <source>
        <dbReference type="EMBL" id="MEH7829122.1"/>
    </source>
</evidence>
<dbReference type="RefSeq" id="WP_335423860.1">
    <property type="nucleotide sequence ID" value="NZ_JBALHR010000008.1"/>
</dbReference>
<evidence type="ECO:0000313" key="3">
    <source>
        <dbReference type="Proteomes" id="UP001431963"/>
    </source>
</evidence>
<organism evidence="2 3">
    <name type="scientific">Gemmobacter denitrificans</name>
    <dbReference type="NCBI Taxonomy" id="3123040"/>
    <lineage>
        <taxon>Bacteria</taxon>
        <taxon>Pseudomonadati</taxon>
        <taxon>Pseudomonadota</taxon>
        <taxon>Alphaproteobacteria</taxon>
        <taxon>Rhodobacterales</taxon>
        <taxon>Paracoccaceae</taxon>
        <taxon>Gemmobacter</taxon>
    </lineage>
</organism>
<name>A0ABU8BWQ1_9RHOB</name>
<keyword evidence="3" id="KW-1185">Reference proteome</keyword>
<dbReference type="InterPro" id="IPR028992">
    <property type="entry name" value="Hedgehog/Intein_dom"/>
</dbReference>
<dbReference type="Proteomes" id="UP001431963">
    <property type="component" value="Unassembled WGS sequence"/>
</dbReference>
<feature type="domain" description="Hedgehog/Intein (Hint)" evidence="1">
    <location>
        <begin position="20"/>
        <end position="148"/>
    </location>
</feature>
<sequence length="158" mass="16554">MSFETPVLAATAAAAHAIQTCLTAGTPVLTLAGALPVEHLVPGDRIITRDGARRLLGVKVQESAGPMVRVCASAIGVDQPADDMVLGAATRILVRDWRARALKGCDQAIIAADRLIDGEYIRRENTGPTKVFLLEFDAPVVIYAGGLELAIAPALETA</sequence>
<dbReference type="EMBL" id="JBALHR010000008">
    <property type="protein sequence ID" value="MEH7829122.1"/>
    <property type="molecule type" value="Genomic_DNA"/>
</dbReference>
<gene>
    <name evidence="2" type="ORF">V6590_13275</name>
</gene>
<comment type="caution">
    <text evidence="2">The sequence shown here is derived from an EMBL/GenBank/DDBJ whole genome shotgun (WGS) entry which is preliminary data.</text>
</comment>